<keyword evidence="1" id="KW-0732">Signal</keyword>
<dbReference type="PROSITE" id="PS51257">
    <property type="entry name" value="PROKAR_LIPOPROTEIN"/>
    <property type="match status" value="1"/>
</dbReference>
<gene>
    <name evidence="2" type="ORF">SAMN02927897_01117</name>
</gene>
<sequence length="225" mass="24468">MKIKALALSVLSVALLAGCAGTSTHPVKATNGTTLEVATIFSPLEMNNNRYPDVKLREVSPAHAGTGMGLSLLSAALGGGAGSGDAFDKNNYKGNAIDSMPEPTLRYLSPKAEVKIREWLDKQGGNYVYKQPLYIAAAQWSLVYTDMSAGNSNYDLAYRVLFYKRAEDGNVLSAFVRAECAPAVKTAPLADWRANNYQKVTQETQKMMDACLLELENQLPRLLKK</sequence>
<dbReference type="AlphaFoldDB" id="A0A1G4XKI9"/>
<dbReference type="Proteomes" id="UP000183569">
    <property type="component" value="Unassembled WGS sequence"/>
</dbReference>
<evidence type="ECO:0000256" key="1">
    <source>
        <dbReference type="SAM" id="SignalP"/>
    </source>
</evidence>
<evidence type="ECO:0000313" key="3">
    <source>
        <dbReference type="Proteomes" id="UP000183569"/>
    </source>
</evidence>
<protein>
    <recommendedName>
        <fullName evidence="4">Lipoprotein</fullName>
    </recommendedName>
</protein>
<accession>A0A1G4XKI9</accession>
<name>A0A1G4XKI9_9ENTR</name>
<dbReference type="RefSeq" id="WP_017455738.1">
    <property type="nucleotide sequence ID" value="NZ_FMUI01000002.1"/>
</dbReference>
<comment type="caution">
    <text evidence="2">The sequence shown here is derived from an EMBL/GenBank/DDBJ whole genome shotgun (WGS) entry which is preliminary data.</text>
</comment>
<feature type="chain" id="PRO_5032638740" description="Lipoprotein" evidence="1">
    <location>
        <begin position="30"/>
        <end position="225"/>
    </location>
</feature>
<evidence type="ECO:0000313" key="2">
    <source>
        <dbReference type="EMBL" id="SCX41762.1"/>
    </source>
</evidence>
<dbReference type="EMBL" id="FMUI01000002">
    <property type="protein sequence ID" value="SCX41762.1"/>
    <property type="molecule type" value="Genomic_DNA"/>
</dbReference>
<organism evidence="2 3">
    <name type="scientific">Kosakonia sacchari</name>
    <dbReference type="NCBI Taxonomy" id="1158459"/>
    <lineage>
        <taxon>Bacteria</taxon>
        <taxon>Pseudomonadati</taxon>
        <taxon>Pseudomonadota</taxon>
        <taxon>Gammaproteobacteria</taxon>
        <taxon>Enterobacterales</taxon>
        <taxon>Enterobacteriaceae</taxon>
        <taxon>Kosakonia</taxon>
    </lineage>
</organism>
<dbReference type="GeneID" id="23847656"/>
<proteinExistence type="predicted"/>
<feature type="signal peptide" evidence="1">
    <location>
        <begin position="1"/>
        <end position="29"/>
    </location>
</feature>
<reference evidence="2 3" key="1">
    <citation type="submission" date="2016-10" db="EMBL/GenBank/DDBJ databases">
        <authorList>
            <person name="Varghese N."/>
            <person name="Submissions S."/>
        </authorList>
    </citation>
    <scope>NUCLEOTIDE SEQUENCE [LARGE SCALE GENOMIC DNA]</scope>
    <source>
        <strain evidence="2 3">CGMCC 1.12102</strain>
    </source>
</reference>
<evidence type="ECO:0008006" key="4">
    <source>
        <dbReference type="Google" id="ProtNLM"/>
    </source>
</evidence>